<dbReference type="PROSITE" id="PS50850">
    <property type="entry name" value="MFS"/>
    <property type="match status" value="1"/>
</dbReference>
<feature type="transmembrane region" description="Helical" evidence="8">
    <location>
        <begin position="20"/>
        <end position="46"/>
    </location>
</feature>
<evidence type="ECO:0000256" key="3">
    <source>
        <dbReference type="ARBA" id="ARBA00022475"/>
    </source>
</evidence>
<dbReference type="CDD" id="cd17369">
    <property type="entry name" value="MFS_ShiA_like"/>
    <property type="match status" value="1"/>
</dbReference>
<dbReference type="AlphaFoldDB" id="A0A7W8QTP2"/>
<feature type="transmembrane region" description="Helical" evidence="8">
    <location>
        <begin position="118"/>
        <end position="142"/>
    </location>
</feature>
<dbReference type="InterPro" id="IPR020846">
    <property type="entry name" value="MFS_dom"/>
</dbReference>
<feature type="domain" description="Major facilitator superfamily (MFS) profile" evidence="9">
    <location>
        <begin position="15"/>
        <end position="427"/>
    </location>
</feature>
<sequence length="447" mass="46690">MPATPQSAAVRQRRSTIGAFVGTAIEWYDFFLFGTAAALVFGTVFYPDLAPGAGLLASFATFWVGFLARPLGGLVFSHFGDRLGRRNTLIATLVLMGAATTGIGLLPTYEQVGIAAPVLLIVFRAVQGLAVGGEWGGAVVLATENAKGGKQGMAGAWVQQGSPAGSILATLAFLLVGMLPDDDFTAWGWRLPFLFSAVLVLIAFVIRSKVEETGQFTDIKKRGEVPAVPVLEAFRETPRLLLFGVLASVVGISTAYFNNTFMLSWTTGPLGMDRGVVLNLIFVAAVVQFAWQPVAAKISERAGVRAVMVCGLVVTALGAVPFFAAIQSADAAFLGLTLVANTIGATAYYAMLAGALSDAFPARIRYTGVTVAYQVCATVFGGSAPIIAQWLLNTTGGNAWAVMGFYLVLIMLTLAGVVGITRTARAGTAGRPETPGTGTAATEGSRR</sequence>
<proteinExistence type="predicted"/>
<dbReference type="RefSeq" id="WP_184399650.1">
    <property type="nucleotide sequence ID" value="NZ_BAAAJD010000109.1"/>
</dbReference>
<keyword evidence="2" id="KW-0813">Transport</keyword>
<feature type="transmembrane region" description="Helical" evidence="8">
    <location>
        <begin position="277"/>
        <end position="294"/>
    </location>
</feature>
<organism evidence="10 11">
    <name type="scientific">Nocardiopsis composta</name>
    <dbReference type="NCBI Taxonomy" id="157465"/>
    <lineage>
        <taxon>Bacteria</taxon>
        <taxon>Bacillati</taxon>
        <taxon>Actinomycetota</taxon>
        <taxon>Actinomycetes</taxon>
        <taxon>Streptosporangiales</taxon>
        <taxon>Nocardiopsidaceae</taxon>
        <taxon>Nocardiopsis</taxon>
    </lineage>
</organism>
<feature type="transmembrane region" description="Helical" evidence="8">
    <location>
        <begin position="398"/>
        <end position="421"/>
    </location>
</feature>
<evidence type="ECO:0000256" key="5">
    <source>
        <dbReference type="ARBA" id="ARBA00022989"/>
    </source>
</evidence>
<feature type="transmembrane region" description="Helical" evidence="8">
    <location>
        <begin position="240"/>
        <end position="257"/>
    </location>
</feature>
<evidence type="ECO:0000256" key="4">
    <source>
        <dbReference type="ARBA" id="ARBA00022692"/>
    </source>
</evidence>
<evidence type="ECO:0000256" key="2">
    <source>
        <dbReference type="ARBA" id="ARBA00022448"/>
    </source>
</evidence>
<keyword evidence="6 8" id="KW-0472">Membrane</keyword>
<dbReference type="SUPFAM" id="SSF103473">
    <property type="entry name" value="MFS general substrate transporter"/>
    <property type="match status" value="1"/>
</dbReference>
<evidence type="ECO:0000256" key="7">
    <source>
        <dbReference type="SAM" id="MobiDB-lite"/>
    </source>
</evidence>
<dbReference type="PANTHER" id="PTHR43045">
    <property type="entry name" value="SHIKIMATE TRANSPORTER"/>
    <property type="match status" value="1"/>
</dbReference>
<name>A0A7W8QTP2_9ACTN</name>
<feature type="transmembrane region" description="Helical" evidence="8">
    <location>
        <begin position="306"/>
        <end position="326"/>
    </location>
</feature>
<feature type="transmembrane region" description="Helical" evidence="8">
    <location>
        <begin position="88"/>
        <end position="106"/>
    </location>
</feature>
<keyword evidence="11" id="KW-1185">Reference proteome</keyword>
<feature type="transmembrane region" description="Helical" evidence="8">
    <location>
        <begin position="332"/>
        <end position="350"/>
    </location>
</feature>
<accession>A0A7W8QTP2</accession>
<comment type="caution">
    <text evidence="10">The sequence shown here is derived from an EMBL/GenBank/DDBJ whole genome shotgun (WGS) entry which is preliminary data.</text>
</comment>
<keyword evidence="3" id="KW-1003">Cell membrane</keyword>
<keyword evidence="5 8" id="KW-1133">Transmembrane helix</keyword>
<dbReference type="PANTHER" id="PTHR43045:SF2">
    <property type="entry name" value="INNER MEMBRANE METABOLITE TRANSPORT PROTEIN YHJE"/>
    <property type="match status" value="1"/>
</dbReference>
<evidence type="ECO:0000259" key="9">
    <source>
        <dbReference type="PROSITE" id="PS50850"/>
    </source>
</evidence>
<dbReference type="Gene3D" id="1.20.1250.20">
    <property type="entry name" value="MFS general substrate transporter like domains"/>
    <property type="match status" value="2"/>
</dbReference>
<dbReference type="EMBL" id="JACHDB010000002">
    <property type="protein sequence ID" value="MBB5436261.1"/>
    <property type="molecule type" value="Genomic_DNA"/>
</dbReference>
<reference evidence="10 11" key="1">
    <citation type="submission" date="2020-08" db="EMBL/GenBank/DDBJ databases">
        <title>Sequencing the genomes of 1000 actinobacteria strains.</title>
        <authorList>
            <person name="Klenk H.-P."/>
        </authorList>
    </citation>
    <scope>NUCLEOTIDE SEQUENCE [LARGE SCALE GENOMIC DNA]</scope>
    <source>
        <strain evidence="10 11">DSM 44551</strain>
    </source>
</reference>
<dbReference type="InterPro" id="IPR005828">
    <property type="entry name" value="MFS_sugar_transport-like"/>
</dbReference>
<dbReference type="GO" id="GO:0005886">
    <property type="term" value="C:plasma membrane"/>
    <property type="evidence" value="ECO:0007669"/>
    <property type="project" value="UniProtKB-SubCell"/>
</dbReference>
<evidence type="ECO:0000313" key="11">
    <source>
        <dbReference type="Proteomes" id="UP000572635"/>
    </source>
</evidence>
<evidence type="ECO:0000313" key="10">
    <source>
        <dbReference type="EMBL" id="MBB5436261.1"/>
    </source>
</evidence>
<feature type="transmembrane region" description="Helical" evidence="8">
    <location>
        <begin position="186"/>
        <end position="206"/>
    </location>
</feature>
<evidence type="ECO:0000256" key="1">
    <source>
        <dbReference type="ARBA" id="ARBA00004651"/>
    </source>
</evidence>
<dbReference type="Pfam" id="PF00083">
    <property type="entry name" value="Sugar_tr"/>
    <property type="match status" value="1"/>
</dbReference>
<feature type="transmembrane region" description="Helical" evidence="8">
    <location>
        <begin position="52"/>
        <end position="76"/>
    </location>
</feature>
<feature type="transmembrane region" description="Helical" evidence="8">
    <location>
        <begin position="163"/>
        <end position="180"/>
    </location>
</feature>
<dbReference type="InterPro" id="IPR036259">
    <property type="entry name" value="MFS_trans_sf"/>
</dbReference>
<feature type="region of interest" description="Disordered" evidence="7">
    <location>
        <begin position="427"/>
        <end position="447"/>
    </location>
</feature>
<evidence type="ECO:0000256" key="6">
    <source>
        <dbReference type="ARBA" id="ARBA00023136"/>
    </source>
</evidence>
<protein>
    <submittedName>
        <fullName evidence="10">MFS family permease</fullName>
    </submittedName>
</protein>
<comment type="subcellular location">
    <subcellularLocation>
        <location evidence="1">Cell membrane</location>
        <topology evidence="1">Multi-pass membrane protein</topology>
    </subcellularLocation>
</comment>
<dbReference type="GO" id="GO:0022857">
    <property type="term" value="F:transmembrane transporter activity"/>
    <property type="evidence" value="ECO:0007669"/>
    <property type="project" value="InterPro"/>
</dbReference>
<feature type="transmembrane region" description="Helical" evidence="8">
    <location>
        <begin position="371"/>
        <end position="392"/>
    </location>
</feature>
<keyword evidence="4 8" id="KW-0812">Transmembrane</keyword>
<dbReference type="Proteomes" id="UP000572635">
    <property type="component" value="Unassembled WGS sequence"/>
</dbReference>
<evidence type="ECO:0000256" key="8">
    <source>
        <dbReference type="SAM" id="Phobius"/>
    </source>
</evidence>
<gene>
    <name evidence="10" type="ORF">HDA36_006409</name>
</gene>